<reference evidence="8" key="2">
    <citation type="submission" date="2021-04" db="EMBL/GenBank/DDBJ databases">
        <authorList>
            <person name="Gilroy R."/>
        </authorList>
    </citation>
    <scope>NUCLEOTIDE SEQUENCE</scope>
    <source>
        <strain evidence="8">ChiSxjej5B17-1746</strain>
    </source>
</reference>
<comment type="caution">
    <text evidence="8">The sequence shown here is derived from an EMBL/GenBank/DDBJ whole genome shotgun (WGS) entry which is preliminary data.</text>
</comment>
<dbReference type="InterPro" id="IPR000620">
    <property type="entry name" value="EamA_dom"/>
</dbReference>
<dbReference type="EMBL" id="DXGI01000130">
    <property type="protein sequence ID" value="HIW78234.1"/>
    <property type="molecule type" value="Genomic_DNA"/>
</dbReference>
<keyword evidence="5 6" id="KW-0472">Membrane</keyword>
<feature type="transmembrane region" description="Helical" evidence="6">
    <location>
        <begin position="28"/>
        <end position="45"/>
    </location>
</feature>
<dbReference type="InterPro" id="IPR050638">
    <property type="entry name" value="AA-Vitamin_Transporters"/>
</dbReference>
<evidence type="ECO:0000256" key="4">
    <source>
        <dbReference type="ARBA" id="ARBA00022989"/>
    </source>
</evidence>
<keyword evidence="3 6" id="KW-0812">Transmembrane</keyword>
<evidence type="ECO:0000256" key="1">
    <source>
        <dbReference type="ARBA" id="ARBA00004651"/>
    </source>
</evidence>
<evidence type="ECO:0000256" key="3">
    <source>
        <dbReference type="ARBA" id="ARBA00022692"/>
    </source>
</evidence>
<evidence type="ECO:0000313" key="8">
    <source>
        <dbReference type="EMBL" id="HIW78234.1"/>
    </source>
</evidence>
<keyword evidence="2" id="KW-1003">Cell membrane</keyword>
<reference evidence="8" key="1">
    <citation type="journal article" date="2021" name="PeerJ">
        <title>Extensive microbial diversity within the chicken gut microbiome revealed by metagenomics and culture.</title>
        <authorList>
            <person name="Gilroy R."/>
            <person name="Ravi A."/>
            <person name="Getino M."/>
            <person name="Pursley I."/>
            <person name="Horton D.L."/>
            <person name="Alikhan N.F."/>
            <person name="Baker D."/>
            <person name="Gharbi K."/>
            <person name="Hall N."/>
            <person name="Watson M."/>
            <person name="Adriaenssens E.M."/>
            <person name="Foster-Nyarko E."/>
            <person name="Jarju S."/>
            <person name="Secka A."/>
            <person name="Antonio M."/>
            <person name="Oren A."/>
            <person name="Chaudhuri R.R."/>
            <person name="La Ragione R."/>
            <person name="Hildebrand F."/>
            <person name="Pallen M.J."/>
        </authorList>
    </citation>
    <scope>NUCLEOTIDE SEQUENCE</scope>
    <source>
        <strain evidence="8">ChiSxjej5B17-1746</strain>
    </source>
</reference>
<dbReference type="SUPFAM" id="SSF103481">
    <property type="entry name" value="Multidrug resistance efflux transporter EmrE"/>
    <property type="match status" value="1"/>
</dbReference>
<name>A0A9D1QZQ6_9BACT</name>
<evidence type="ECO:0000256" key="2">
    <source>
        <dbReference type="ARBA" id="ARBA00022475"/>
    </source>
</evidence>
<comment type="subcellular location">
    <subcellularLocation>
        <location evidence="1">Cell membrane</location>
        <topology evidence="1">Multi-pass membrane protein</topology>
    </subcellularLocation>
</comment>
<evidence type="ECO:0000256" key="5">
    <source>
        <dbReference type="ARBA" id="ARBA00023136"/>
    </source>
</evidence>
<evidence type="ECO:0000313" key="9">
    <source>
        <dbReference type="Proteomes" id="UP000824264"/>
    </source>
</evidence>
<dbReference type="PANTHER" id="PTHR32322:SF18">
    <property type="entry name" value="S-ADENOSYLMETHIONINE_S-ADENOSYLHOMOCYSTEINE TRANSPORTER"/>
    <property type="match status" value="1"/>
</dbReference>
<feature type="transmembrane region" description="Helical" evidence="6">
    <location>
        <begin position="123"/>
        <end position="140"/>
    </location>
</feature>
<dbReference type="GO" id="GO:0005886">
    <property type="term" value="C:plasma membrane"/>
    <property type="evidence" value="ECO:0007669"/>
    <property type="project" value="UniProtKB-SubCell"/>
</dbReference>
<accession>A0A9D1QZQ6</accession>
<feature type="domain" description="EamA" evidence="7">
    <location>
        <begin position="3"/>
        <end position="140"/>
    </location>
</feature>
<dbReference type="Pfam" id="PF00892">
    <property type="entry name" value="EamA"/>
    <property type="match status" value="1"/>
</dbReference>
<dbReference type="Gene3D" id="1.10.3730.20">
    <property type="match status" value="1"/>
</dbReference>
<organism evidence="8 9">
    <name type="scientific">Candidatus Bilophila faecipullorum</name>
    <dbReference type="NCBI Taxonomy" id="2838482"/>
    <lineage>
        <taxon>Bacteria</taxon>
        <taxon>Pseudomonadati</taxon>
        <taxon>Thermodesulfobacteriota</taxon>
        <taxon>Desulfovibrionia</taxon>
        <taxon>Desulfovibrionales</taxon>
        <taxon>Desulfovibrionaceae</taxon>
        <taxon>Bilophila</taxon>
    </lineage>
</organism>
<feature type="transmembrane region" description="Helical" evidence="6">
    <location>
        <begin position="65"/>
        <end position="86"/>
    </location>
</feature>
<feature type="non-terminal residue" evidence="8">
    <location>
        <position position="1"/>
    </location>
</feature>
<gene>
    <name evidence="8" type="ORF">H9874_03710</name>
</gene>
<dbReference type="Proteomes" id="UP000824264">
    <property type="component" value="Unassembled WGS sequence"/>
</dbReference>
<proteinExistence type="predicted"/>
<evidence type="ECO:0000259" key="7">
    <source>
        <dbReference type="Pfam" id="PF00892"/>
    </source>
</evidence>
<evidence type="ECO:0000256" key="6">
    <source>
        <dbReference type="SAM" id="Phobius"/>
    </source>
</evidence>
<sequence>AMLSMAVISYALYSVFVEKASEFSGIEITYMMLSIGALFFGTLAVGEALIHNSFNTLLWLPLTSIPFLAAVLYQGIFCSILAFFLFNKAIVSIGVNRSSSFIGIATVISIIAGVMILEEEFTIAQMAGVILIIAGVYIANAKTVESRCG</sequence>
<protein>
    <submittedName>
        <fullName evidence="8">DMT family transporter</fullName>
    </submittedName>
</protein>
<dbReference type="AlphaFoldDB" id="A0A9D1QZQ6"/>
<keyword evidence="4 6" id="KW-1133">Transmembrane helix</keyword>
<feature type="transmembrane region" description="Helical" evidence="6">
    <location>
        <begin position="98"/>
        <end position="117"/>
    </location>
</feature>
<dbReference type="InterPro" id="IPR037185">
    <property type="entry name" value="EmrE-like"/>
</dbReference>
<dbReference type="PANTHER" id="PTHR32322">
    <property type="entry name" value="INNER MEMBRANE TRANSPORTER"/>
    <property type="match status" value="1"/>
</dbReference>